<evidence type="ECO:0000256" key="4">
    <source>
        <dbReference type="SAM" id="SignalP"/>
    </source>
</evidence>
<evidence type="ECO:0000256" key="1">
    <source>
        <dbReference type="ARBA" id="ARBA00022801"/>
    </source>
</evidence>
<gene>
    <name evidence="5" type="ORF">FPE01S_02_06770</name>
</gene>
<evidence type="ECO:0000256" key="2">
    <source>
        <dbReference type="ARBA" id="ARBA00022963"/>
    </source>
</evidence>
<protein>
    <recommendedName>
        <fullName evidence="7">Hydrolase</fullName>
    </recommendedName>
</protein>
<dbReference type="Gene3D" id="3.40.50.1820">
    <property type="entry name" value="alpha/beta hydrolase"/>
    <property type="match status" value="1"/>
</dbReference>
<keyword evidence="6" id="KW-1185">Reference proteome</keyword>
<dbReference type="AlphaFoldDB" id="A0A0E9N0N8"/>
<proteinExistence type="predicted"/>
<reference evidence="5 6" key="1">
    <citation type="submission" date="2015-04" db="EMBL/GenBank/DDBJ databases">
        <title>Whole genome shotgun sequence of Flavihumibacter petaseus NBRC 106054.</title>
        <authorList>
            <person name="Miyazawa S."/>
            <person name="Hosoyama A."/>
            <person name="Hashimoto M."/>
            <person name="Noguchi M."/>
            <person name="Tsuchikane K."/>
            <person name="Ohji S."/>
            <person name="Yamazoe A."/>
            <person name="Ichikawa N."/>
            <person name="Kimura A."/>
            <person name="Fujita N."/>
        </authorList>
    </citation>
    <scope>NUCLEOTIDE SEQUENCE [LARGE SCALE GENOMIC DNA]</scope>
    <source>
        <strain evidence="5 6">NBRC 106054</strain>
    </source>
</reference>
<keyword evidence="4" id="KW-0732">Signal</keyword>
<evidence type="ECO:0000313" key="5">
    <source>
        <dbReference type="EMBL" id="GAO43572.1"/>
    </source>
</evidence>
<accession>A0A0E9N0N8</accession>
<organism evidence="5 6">
    <name type="scientific">Flavihumibacter petaseus NBRC 106054</name>
    <dbReference type="NCBI Taxonomy" id="1220578"/>
    <lineage>
        <taxon>Bacteria</taxon>
        <taxon>Pseudomonadati</taxon>
        <taxon>Bacteroidota</taxon>
        <taxon>Chitinophagia</taxon>
        <taxon>Chitinophagales</taxon>
        <taxon>Chitinophagaceae</taxon>
        <taxon>Flavihumibacter</taxon>
    </lineage>
</organism>
<dbReference type="RefSeq" id="WP_046369427.1">
    <property type="nucleotide sequence ID" value="NZ_BBWV01000002.1"/>
</dbReference>
<name>A0A0E9N0N8_9BACT</name>
<keyword evidence="1" id="KW-0378">Hydrolase</keyword>
<dbReference type="SUPFAM" id="SSF53474">
    <property type="entry name" value="alpha/beta-Hydrolases"/>
    <property type="match status" value="1"/>
</dbReference>
<dbReference type="GO" id="GO:0003847">
    <property type="term" value="F:1-alkyl-2-acetylglycerophosphocholine esterase activity"/>
    <property type="evidence" value="ECO:0007669"/>
    <property type="project" value="TreeGrafter"/>
</dbReference>
<keyword evidence="3" id="KW-0443">Lipid metabolism</keyword>
<evidence type="ECO:0008006" key="7">
    <source>
        <dbReference type="Google" id="ProtNLM"/>
    </source>
</evidence>
<dbReference type="PANTHER" id="PTHR10272">
    <property type="entry name" value="PLATELET-ACTIVATING FACTOR ACETYLHYDROLASE"/>
    <property type="match status" value="1"/>
</dbReference>
<comment type="caution">
    <text evidence="5">The sequence shown here is derived from an EMBL/GenBank/DDBJ whole genome shotgun (WGS) entry which is preliminary data.</text>
</comment>
<evidence type="ECO:0000313" key="6">
    <source>
        <dbReference type="Proteomes" id="UP000033121"/>
    </source>
</evidence>
<dbReference type="PANTHER" id="PTHR10272:SF0">
    <property type="entry name" value="PLATELET-ACTIVATING FACTOR ACETYLHYDROLASE"/>
    <property type="match status" value="1"/>
</dbReference>
<feature type="signal peptide" evidence="4">
    <location>
        <begin position="1"/>
        <end position="27"/>
    </location>
</feature>
<sequence>MKAHLYAQRRKFFYILFLLCCTLQAKAQADTLSLFDTSRQRRIPIAIYNPKDQPQTSNHSNSKLLPLVIFSHGYGANQGGDYLRYSFLNSFLARQGYVVVSIQHELPTDDLIPSAGPPQVVRRPFWERGVENIHFVLLTLKRDHSELDFSQVTLIGHSNGGDMTALYPVLYPGTVSRIITLDNRRMALPRTKTPRVYSLRSSDFPADEDVLPTPAEAKEFGIIIQPLTDMPHNNMSDAGNPQQQDTIREYILRYLKEPLSLPANR</sequence>
<evidence type="ECO:0000256" key="3">
    <source>
        <dbReference type="ARBA" id="ARBA00023098"/>
    </source>
</evidence>
<dbReference type="OrthoDB" id="9814760at2"/>
<dbReference type="InterPro" id="IPR029058">
    <property type="entry name" value="AB_hydrolase_fold"/>
</dbReference>
<dbReference type="GO" id="GO:0016042">
    <property type="term" value="P:lipid catabolic process"/>
    <property type="evidence" value="ECO:0007669"/>
    <property type="project" value="UniProtKB-KW"/>
</dbReference>
<feature type="chain" id="PRO_5002430092" description="Hydrolase" evidence="4">
    <location>
        <begin position="28"/>
        <end position="265"/>
    </location>
</feature>
<dbReference type="EMBL" id="BBWV01000002">
    <property type="protein sequence ID" value="GAO43572.1"/>
    <property type="molecule type" value="Genomic_DNA"/>
</dbReference>
<keyword evidence="2" id="KW-0442">Lipid degradation</keyword>
<dbReference type="STRING" id="1220578.FPE01S_02_06770"/>
<dbReference type="Proteomes" id="UP000033121">
    <property type="component" value="Unassembled WGS sequence"/>
</dbReference>